<dbReference type="KEGG" id="scyp:JYB88_01445"/>
<dbReference type="Proteomes" id="UP000663281">
    <property type="component" value="Chromosome"/>
</dbReference>
<evidence type="ECO:0000313" key="2">
    <source>
        <dbReference type="Proteomes" id="UP000663281"/>
    </source>
</evidence>
<reference evidence="1 2" key="1">
    <citation type="submission" date="2021-03" db="EMBL/GenBank/DDBJ databases">
        <title>Novel species identification of genus Shewanella.</title>
        <authorList>
            <person name="Liu G."/>
            <person name="Zhang Q."/>
        </authorList>
    </citation>
    <scope>NUCLEOTIDE SEQUENCE [LARGE SCALE GENOMIC DNA]</scope>
    <source>
        <strain evidence="1 2">FJAT-53726</strain>
    </source>
</reference>
<keyword evidence="2" id="KW-1185">Reference proteome</keyword>
<proteinExistence type="predicted"/>
<gene>
    <name evidence="1" type="ORF">JYB88_01445</name>
</gene>
<dbReference type="EMBL" id="CP071504">
    <property type="protein sequence ID" value="QSX30358.1"/>
    <property type="molecule type" value="Genomic_DNA"/>
</dbReference>
<name>A0A974XN72_9GAMM</name>
<accession>A0A974XN72</accession>
<dbReference type="RefSeq" id="WP_207325229.1">
    <property type="nucleotide sequence ID" value="NZ_CP071504.1"/>
</dbReference>
<protein>
    <submittedName>
        <fullName evidence="1">Uncharacterized protein</fullName>
    </submittedName>
</protein>
<evidence type="ECO:0000313" key="1">
    <source>
        <dbReference type="EMBL" id="QSX30358.1"/>
    </source>
</evidence>
<sequence>MFSLFKTQKSISIDGLGEFSLQEREWVGKLTLNEVGIELCLDGDKHSPDPFAVAYALEHKSKFDAFWKAAINFAQSRLIASKAPFAVSDPQFVLNMVSVHKQHTFDGGHLSFWFNIESDPEGSYYVSFLNEVPDYLHRDS</sequence>
<dbReference type="AlphaFoldDB" id="A0A974XN72"/>
<organism evidence="1 2">
    <name type="scientific">Shewanella cyperi</name>
    <dbReference type="NCBI Taxonomy" id="2814292"/>
    <lineage>
        <taxon>Bacteria</taxon>
        <taxon>Pseudomonadati</taxon>
        <taxon>Pseudomonadota</taxon>
        <taxon>Gammaproteobacteria</taxon>
        <taxon>Alteromonadales</taxon>
        <taxon>Shewanellaceae</taxon>
        <taxon>Shewanella</taxon>
    </lineage>
</organism>